<evidence type="ECO:0000313" key="2">
    <source>
        <dbReference type="Proteomes" id="UP000016462"/>
    </source>
</evidence>
<protein>
    <recommendedName>
        <fullName evidence="3">HK97 gp10 family phage protein</fullName>
    </recommendedName>
</protein>
<proteinExistence type="predicted"/>
<name>U1LNJ0_9MICO</name>
<dbReference type="AlphaFoldDB" id="U1LNJ0"/>
<sequence>MKEYVPVGSAVEQGARAGLREAGRAVLKASNAKAPKDDGDLIKSGRVVVDDLTVQVSYTAVHAPLQHENLDWKHDAGGGPKFLESAASEVDVGTILAEHVRKALGG</sequence>
<evidence type="ECO:0000313" key="1">
    <source>
        <dbReference type="EMBL" id="ERG63537.1"/>
    </source>
</evidence>
<dbReference type="Proteomes" id="UP000016462">
    <property type="component" value="Unassembled WGS sequence"/>
</dbReference>
<reference evidence="1 2" key="1">
    <citation type="journal article" date="2013" name="Genome Announc.">
        <title>First draft genome sequence from a member of the genus agrococcus, isolated from modern microbialites.</title>
        <authorList>
            <person name="White R.A.III."/>
            <person name="Grassa C.J."/>
            <person name="Suttle C.A."/>
        </authorList>
    </citation>
    <scope>NUCLEOTIDE SEQUENCE [LARGE SCALE GENOMIC DNA]</scope>
    <source>
        <strain evidence="1 2">RW1</strain>
    </source>
</reference>
<evidence type="ECO:0008006" key="3">
    <source>
        <dbReference type="Google" id="ProtNLM"/>
    </source>
</evidence>
<accession>U1LNJ0</accession>
<keyword evidence="2" id="KW-1185">Reference proteome</keyword>
<organism evidence="1 2">
    <name type="scientific">Agrococcus pavilionensis RW1</name>
    <dbReference type="NCBI Taxonomy" id="1330458"/>
    <lineage>
        <taxon>Bacteria</taxon>
        <taxon>Bacillati</taxon>
        <taxon>Actinomycetota</taxon>
        <taxon>Actinomycetes</taxon>
        <taxon>Micrococcales</taxon>
        <taxon>Microbacteriaceae</taxon>
        <taxon>Agrococcus</taxon>
    </lineage>
</organism>
<gene>
    <name evidence="1" type="ORF">L332_03605</name>
</gene>
<comment type="caution">
    <text evidence="1">The sequence shown here is derived from an EMBL/GenBank/DDBJ whole genome shotgun (WGS) entry which is preliminary data.</text>
</comment>
<dbReference type="RefSeq" id="WP_021011287.1">
    <property type="nucleotide sequence ID" value="NZ_ASHR01000031.1"/>
</dbReference>
<dbReference type="EMBL" id="ASHR01000031">
    <property type="protein sequence ID" value="ERG63537.1"/>
    <property type="molecule type" value="Genomic_DNA"/>
</dbReference>
<dbReference type="OrthoDB" id="1954318at2"/>